<dbReference type="PANTHER" id="PTHR24173:SF74">
    <property type="entry name" value="ANKYRIN REPEAT DOMAIN-CONTAINING PROTEIN 16"/>
    <property type="match status" value="1"/>
</dbReference>
<dbReference type="EMBL" id="HBIM01011625">
    <property type="protein sequence ID" value="CAE0412359.1"/>
    <property type="molecule type" value="Transcribed_RNA"/>
</dbReference>
<keyword evidence="1" id="KW-0677">Repeat</keyword>
<organism evidence="5">
    <name type="scientific">Amphora coffeiformis</name>
    <dbReference type="NCBI Taxonomy" id="265554"/>
    <lineage>
        <taxon>Eukaryota</taxon>
        <taxon>Sar</taxon>
        <taxon>Stramenopiles</taxon>
        <taxon>Ochrophyta</taxon>
        <taxon>Bacillariophyta</taxon>
        <taxon>Bacillariophyceae</taxon>
        <taxon>Bacillariophycidae</taxon>
        <taxon>Thalassiophysales</taxon>
        <taxon>Catenulaceae</taxon>
        <taxon>Amphora</taxon>
    </lineage>
</organism>
<dbReference type="InterPro" id="IPR036770">
    <property type="entry name" value="Ankyrin_rpt-contain_sf"/>
</dbReference>
<dbReference type="PROSITE" id="PS50297">
    <property type="entry name" value="ANK_REP_REGION"/>
    <property type="match status" value="1"/>
</dbReference>
<protein>
    <submittedName>
        <fullName evidence="5">Uncharacterized protein</fullName>
    </submittedName>
</protein>
<feature type="region of interest" description="Disordered" evidence="4">
    <location>
        <begin position="32"/>
        <end position="51"/>
    </location>
</feature>
<proteinExistence type="predicted"/>
<feature type="repeat" description="ANK" evidence="3">
    <location>
        <begin position="184"/>
        <end position="216"/>
    </location>
</feature>
<dbReference type="Pfam" id="PF13857">
    <property type="entry name" value="Ank_5"/>
    <property type="match status" value="1"/>
</dbReference>
<evidence type="ECO:0000256" key="2">
    <source>
        <dbReference type="ARBA" id="ARBA00023043"/>
    </source>
</evidence>
<dbReference type="SMART" id="SM00248">
    <property type="entry name" value="ANK"/>
    <property type="match status" value="4"/>
</dbReference>
<gene>
    <name evidence="5" type="ORF">ACOF00016_LOCUS9625</name>
</gene>
<dbReference type="AlphaFoldDB" id="A0A7S3L6Q8"/>
<dbReference type="InterPro" id="IPR002110">
    <property type="entry name" value="Ankyrin_rpt"/>
</dbReference>
<evidence type="ECO:0000256" key="1">
    <source>
        <dbReference type="ARBA" id="ARBA00022737"/>
    </source>
</evidence>
<keyword evidence="2 3" id="KW-0040">ANK repeat</keyword>
<name>A0A7S3L6Q8_9STRA</name>
<sequence length="432" mass="47344">MSLVQVLRSSEVQQALRQLPPSCLTFEDKGKHHQHHHRCPSPNDGKESGNDQHLSWYGVDLSRVGAVCLFQAVKRQDSALLGSLAACGARFHHANDATVVSRTITLLIQALSSTTDPNRIQRVLEILEGCLQVGLHPNHGWEDGGGDDSLLYRMSSTRSIPNAEAVVALLVRHGAKVNLPSYTSGMTPLMMACRAVNADMVHALLLHGADVSARDTFGRSLLYHVMVDHWRAISIWKLLALPSVAKLVNEPCTLYGRTILHEAILELSEELLEQLLHTHRELDTRAVDQHGWTALHYASFTGNATKIKLVLQKCRTLDPNVRDFEGRTPLHVFGLKGRAPPGGADYGALMAQIFNDDKTLVASRGWQPSVWHANIGLELLLTSGADPLAVDAHGNLPFGAFCVLDDLHHFNHVYKIMCVAALCGGISSTLLK</sequence>
<evidence type="ECO:0000256" key="4">
    <source>
        <dbReference type="SAM" id="MobiDB-lite"/>
    </source>
</evidence>
<dbReference type="SUPFAM" id="SSF48403">
    <property type="entry name" value="Ankyrin repeat"/>
    <property type="match status" value="1"/>
</dbReference>
<dbReference type="PANTHER" id="PTHR24173">
    <property type="entry name" value="ANKYRIN REPEAT CONTAINING"/>
    <property type="match status" value="1"/>
</dbReference>
<dbReference type="PROSITE" id="PS50088">
    <property type="entry name" value="ANK_REPEAT"/>
    <property type="match status" value="1"/>
</dbReference>
<evidence type="ECO:0000313" key="5">
    <source>
        <dbReference type="EMBL" id="CAE0412359.1"/>
    </source>
</evidence>
<reference evidence="5" key="1">
    <citation type="submission" date="2021-01" db="EMBL/GenBank/DDBJ databases">
        <authorList>
            <person name="Corre E."/>
            <person name="Pelletier E."/>
            <person name="Niang G."/>
            <person name="Scheremetjew M."/>
            <person name="Finn R."/>
            <person name="Kale V."/>
            <person name="Holt S."/>
            <person name="Cochrane G."/>
            <person name="Meng A."/>
            <person name="Brown T."/>
            <person name="Cohen L."/>
        </authorList>
    </citation>
    <scope>NUCLEOTIDE SEQUENCE</scope>
    <source>
        <strain evidence="5">CCMP127</strain>
    </source>
</reference>
<evidence type="ECO:0000256" key="3">
    <source>
        <dbReference type="PROSITE-ProRule" id="PRU00023"/>
    </source>
</evidence>
<dbReference type="Pfam" id="PF12796">
    <property type="entry name" value="Ank_2"/>
    <property type="match status" value="1"/>
</dbReference>
<dbReference type="Gene3D" id="1.25.40.20">
    <property type="entry name" value="Ankyrin repeat-containing domain"/>
    <property type="match status" value="2"/>
</dbReference>
<accession>A0A7S3L6Q8</accession>